<dbReference type="EMBL" id="LGTZ01000288">
    <property type="protein sequence ID" value="OJD25984.1"/>
    <property type="molecule type" value="Genomic_DNA"/>
</dbReference>
<organism evidence="2 3">
    <name type="scientific">Blastomyces percursus</name>
    <dbReference type="NCBI Taxonomy" id="1658174"/>
    <lineage>
        <taxon>Eukaryota</taxon>
        <taxon>Fungi</taxon>
        <taxon>Dikarya</taxon>
        <taxon>Ascomycota</taxon>
        <taxon>Pezizomycotina</taxon>
        <taxon>Eurotiomycetes</taxon>
        <taxon>Eurotiomycetidae</taxon>
        <taxon>Onygenales</taxon>
        <taxon>Ajellomycetaceae</taxon>
        <taxon>Blastomyces</taxon>
    </lineage>
</organism>
<feature type="compositionally biased region" description="Basic and acidic residues" evidence="1">
    <location>
        <begin position="421"/>
        <end position="438"/>
    </location>
</feature>
<feature type="region of interest" description="Disordered" evidence="1">
    <location>
        <begin position="575"/>
        <end position="671"/>
    </location>
</feature>
<evidence type="ECO:0000256" key="1">
    <source>
        <dbReference type="SAM" id="MobiDB-lite"/>
    </source>
</evidence>
<dbReference type="AlphaFoldDB" id="A0A1J9QC17"/>
<feature type="region of interest" description="Disordered" evidence="1">
    <location>
        <begin position="192"/>
        <end position="371"/>
    </location>
</feature>
<dbReference type="SUPFAM" id="SSF54427">
    <property type="entry name" value="NTF2-like"/>
    <property type="match status" value="1"/>
</dbReference>
<dbReference type="VEuPathDB" id="FungiDB:ACJ73_02635"/>
<feature type="compositionally biased region" description="Basic and acidic residues" evidence="1">
    <location>
        <begin position="334"/>
        <end position="356"/>
    </location>
</feature>
<evidence type="ECO:0000313" key="3">
    <source>
        <dbReference type="Proteomes" id="UP000242791"/>
    </source>
</evidence>
<sequence>MSLKAVYERFLADPTAASLSADAALHYLSTTTTFSHPEPIVKHLVTQSRALRKKAEKIVHAVEGARSLCLDVETSLEFISGGGAYLLELDDNFLVDRVVTVPIVHIVHFDNNDRITQIRLYWDQGALLKQLEVIDADSRNWPIRYTTEQSRLVNSSISAAAKNSTSISSPASLAEKRSITTAASNASFGSIASPSKRITKDPHTSLSLFEPRSPPPEEQPVSVASRGSAKPPPRDLGEFFVGDDAESTPTGKFSRPARNDGVIAPKGGGVEMYRPSRLFASEDEEKRGEQEDKKTVVKKTHSKKYSHFEFGETPHPRPMTKPQAPGHFEFGEAEPPKLRQEKSRQDNHFELGEADQKSVQSSLPMRPHAKKHLSQWDFEDFVTPEKLRQKLQPQNVRHFGWSDDEGDTADSPPKQRRAPQPRRDAETHFELRDDEAPNAREQNQPINPRVNAHNKGLGLYENNIFEDADVPIANKQQQQQQGQGQQRKAPFKIPGAAHNKGLGLYQNNIYGDSDTRVQGTGSGATEGVADEAPIRPTSNISTNTAHRRKDFDSHWMIEDAGADASNYLEKGEEKKVNNDHNNDANSNHESNGSGNANGKNSDENGNPLAYDSGGGGGHMQAVKNMDSSWDTFGAGKAKAKPASSVGSGVAEKRISRSVHQRNWSFGDDDGF</sequence>
<feature type="region of interest" description="Disordered" evidence="1">
    <location>
        <begin position="387"/>
        <end position="454"/>
    </location>
</feature>
<dbReference type="STRING" id="1658174.A0A1J9QC17"/>
<dbReference type="OrthoDB" id="1162399at2759"/>
<comment type="caution">
    <text evidence="2">The sequence shown here is derived from an EMBL/GenBank/DDBJ whole genome shotgun (WGS) entry which is preliminary data.</text>
</comment>
<feature type="compositionally biased region" description="Low complexity" evidence="1">
    <location>
        <begin position="583"/>
        <end position="599"/>
    </location>
</feature>
<feature type="compositionally biased region" description="Basic and acidic residues" evidence="1">
    <location>
        <begin position="284"/>
        <end position="295"/>
    </location>
</feature>
<name>A0A1J9QC17_9EURO</name>
<gene>
    <name evidence="2" type="ORF">ACJ73_02635</name>
</gene>
<dbReference type="Proteomes" id="UP000242791">
    <property type="component" value="Unassembled WGS sequence"/>
</dbReference>
<dbReference type="InterPro" id="IPR032710">
    <property type="entry name" value="NTF2-like_dom_sf"/>
</dbReference>
<feature type="region of interest" description="Disordered" evidence="1">
    <location>
        <begin position="519"/>
        <end position="546"/>
    </location>
</feature>
<accession>A0A1J9QC17</accession>
<feature type="compositionally biased region" description="Basic and acidic residues" evidence="1">
    <location>
        <begin position="306"/>
        <end position="315"/>
    </location>
</feature>
<protein>
    <submittedName>
        <fullName evidence="2">Uncharacterized protein</fullName>
    </submittedName>
</protein>
<feature type="compositionally biased region" description="Low complexity" evidence="1">
    <location>
        <begin position="633"/>
        <end position="648"/>
    </location>
</feature>
<feature type="compositionally biased region" description="Basic residues" evidence="1">
    <location>
        <begin position="296"/>
        <end position="305"/>
    </location>
</feature>
<proteinExistence type="predicted"/>
<dbReference type="Gene3D" id="3.10.450.50">
    <property type="match status" value="1"/>
</dbReference>
<reference evidence="2 3" key="1">
    <citation type="submission" date="2015-08" db="EMBL/GenBank/DDBJ databases">
        <title>Emmonsia species relationships and genome sequence.</title>
        <authorList>
            <person name="Cuomo C.A."/>
            <person name="Schwartz I.S."/>
            <person name="Kenyon C."/>
            <person name="De Hoog G.S."/>
            <person name="Govender N.P."/>
            <person name="Botha A."/>
            <person name="Moreno L."/>
            <person name="De Vries M."/>
            <person name="Munoz J.F."/>
            <person name="Stielow J.B."/>
        </authorList>
    </citation>
    <scope>NUCLEOTIDE SEQUENCE [LARGE SCALE GENOMIC DNA]</scope>
    <source>
        <strain evidence="2 3">EI222</strain>
    </source>
</reference>
<evidence type="ECO:0000313" key="2">
    <source>
        <dbReference type="EMBL" id="OJD25984.1"/>
    </source>
</evidence>
<keyword evidence="3" id="KW-1185">Reference proteome</keyword>